<reference evidence="4 5" key="1">
    <citation type="submission" date="2020-08" db="EMBL/GenBank/DDBJ databases">
        <title>Sequencing the genomes of 1000 actinobacteria strains.</title>
        <authorList>
            <person name="Klenk H.-P."/>
        </authorList>
    </citation>
    <scope>NUCLEOTIDE SEQUENCE [LARGE SCALE GENOMIC DNA]</scope>
    <source>
        <strain evidence="4 5">DSM 45790</strain>
    </source>
</reference>
<dbReference type="PANTHER" id="PTHR48267">
    <property type="entry name" value="CUPREDOXIN SUPERFAMILY PROTEIN"/>
    <property type="match status" value="1"/>
</dbReference>
<dbReference type="CDD" id="cd13868">
    <property type="entry name" value="CuRO_2_CotA_like"/>
    <property type="match status" value="1"/>
</dbReference>
<feature type="region of interest" description="Disordered" evidence="2">
    <location>
        <begin position="471"/>
        <end position="491"/>
    </location>
</feature>
<dbReference type="CDD" id="cd13891">
    <property type="entry name" value="CuRO_3_CotA_like"/>
    <property type="match status" value="1"/>
</dbReference>
<keyword evidence="4" id="KW-0560">Oxidoreductase</keyword>
<comment type="caution">
    <text evidence="4">The sequence shown here is derived from an EMBL/GenBank/DDBJ whole genome shotgun (WGS) entry which is preliminary data.</text>
</comment>
<dbReference type="PANTHER" id="PTHR48267:SF1">
    <property type="entry name" value="BILIRUBIN OXIDASE"/>
    <property type="match status" value="1"/>
</dbReference>
<dbReference type="Pfam" id="PF07731">
    <property type="entry name" value="Cu-oxidase_2"/>
    <property type="match status" value="1"/>
</dbReference>
<dbReference type="Proteomes" id="UP000588112">
    <property type="component" value="Unassembled WGS sequence"/>
</dbReference>
<dbReference type="PROSITE" id="PS51318">
    <property type="entry name" value="TAT"/>
    <property type="match status" value="1"/>
</dbReference>
<dbReference type="GO" id="GO:0047705">
    <property type="term" value="F:bilirubin oxidase activity"/>
    <property type="evidence" value="ECO:0007669"/>
    <property type="project" value="UniProtKB-EC"/>
</dbReference>
<dbReference type="InterPro" id="IPR008972">
    <property type="entry name" value="Cupredoxin"/>
</dbReference>
<organism evidence="4 5">
    <name type="scientific">Sphaerisporangium krabiense</name>
    <dbReference type="NCBI Taxonomy" id="763782"/>
    <lineage>
        <taxon>Bacteria</taxon>
        <taxon>Bacillati</taxon>
        <taxon>Actinomycetota</taxon>
        <taxon>Actinomycetes</taxon>
        <taxon>Streptosporangiales</taxon>
        <taxon>Streptosporangiaceae</taxon>
        <taxon>Sphaerisporangium</taxon>
    </lineage>
</organism>
<evidence type="ECO:0000259" key="3">
    <source>
        <dbReference type="Pfam" id="PF07731"/>
    </source>
</evidence>
<dbReference type="SUPFAM" id="SSF49503">
    <property type="entry name" value="Cupredoxins"/>
    <property type="match status" value="3"/>
</dbReference>
<proteinExistence type="inferred from homology"/>
<dbReference type="EC" id="1.3.3.5" evidence="4"/>
<dbReference type="EMBL" id="JACHBR010000001">
    <property type="protein sequence ID" value="MBB5625607.1"/>
    <property type="molecule type" value="Genomic_DNA"/>
</dbReference>
<dbReference type="InterPro" id="IPR006311">
    <property type="entry name" value="TAT_signal"/>
</dbReference>
<dbReference type="AlphaFoldDB" id="A0A7W8Z1G1"/>
<feature type="domain" description="Plastocyanin-like" evidence="3">
    <location>
        <begin position="531"/>
        <end position="636"/>
    </location>
</feature>
<name>A0A7W8Z1G1_9ACTN</name>
<keyword evidence="5" id="KW-1185">Reference proteome</keyword>
<accession>A0A7W8Z1G1</accession>
<evidence type="ECO:0000313" key="5">
    <source>
        <dbReference type="Proteomes" id="UP000588112"/>
    </source>
</evidence>
<evidence type="ECO:0000256" key="1">
    <source>
        <dbReference type="ARBA" id="ARBA00010609"/>
    </source>
</evidence>
<protein>
    <submittedName>
        <fullName evidence="4">Bilirubin oxidase</fullName>
        <ecNumber evidence="4">1.3.3.5</ecNumber>
    </submittedName>
</protein>
<dbReference type="RefSeq" id="WP_239139325.1">
    <property type="nucleotide sequence ID" value="NZ_BOOS01000024.1"/>
</dbReference>
<gene>
    <name evidence="4" type="ORF">BJ981_001306</name>
</gene>
<dbReference type="GO" id="GO:0005507">
    <property type="term" value="F:copper ion binding"/>
    <property type="evidence" value="ECO:0007669"/>
    <property type="project" value="InterPro"/>
</dbReference>
<dbReference type="Gene3D" id="2.60.40.420">
    <property type="entry name" value="Cupredoxins - blue copper proteins"/>
    <property type="match status" value="3"/>
</dbReference>
<dbReference type="CDD" id="cd13844">
    <property type="entry name" value="CuRO_1_BOD_CotA_like"/>
    <property type="match status" value="1"/>
</dbReference>
<feature type="compositionally biased region" description="Basic and acidic residues" evidence="2">
    <location>
        <begin position="471"/>
        <end position="480"/>
    </location>
</feature>
<comment type="similarity">
    <text evidence="1">Belongs to the multicopper oxidase family.</text>
</comment>
<dbReference type="InterPro" id="IPR045087">
    <property type="entry name" value="Cu-oxidase_fam"/>
</dbReference>
<sequence>MFTRREFLRAAGGTAVLLTGAIAGGVRAVPPADPRRIAKYVTPLIVPPVMPQTPGQDGALDRYTIGVRRFRQQILPPGHPPTVVWGYGATHDPRTFSSPGFTIEAVAGRPVRVRWANELVDQDGRYLPHLLPVDPTLHWANPPGGPTGRDGRPHLDATPGRYRGPVPLVTHLHGGHSADHSDGFPEAWYLPAARNLPTGYAAEGSWYAQFAAAYAAAHGGSWPPGSAVFHYGNDQRAATMWYHDHALGITRLNTYAGLAGFYLLRGGPSDLPPGVLPGPAPTAGDGGRRGYREIPIVVQDRSFTADGALFYPGGRAYFDRFSGPYAPRGDIPPIWNPEFFGAAMMVNGRTWPYLEVEPHRFRFRILNGSNGRVLNLKIVTDPLARRPARAALPFWHIGSEGGFLPAPVRLGHVLLAPAERADVIVDFTGVRPGTDLYLINEGPDGAYKGDPHAAPADPATTGQVMKFAVRDSRGPDRSVPPDRLTLPSFPHLGTENATRRVALVERNSAVVRGAGPAAVLLGTLDEDHRPMPMMWSDRLTETPAVGATEIWEIHNFTPDAHPIHIHEIAFQVADRRGFDHGTRPPEPWERGYKDTVIAYPHQITRVKAYFDRPGLFVWHCHLLEHEDNEMMRPYRIGP</sequence>
<evidence type="ECO:0000313" key="4">
    <source>
        <dbReference type="EMBL" id="MBB5625607.1"/>
    </source>
</evidence>
<evidence type="ECO:0000256" key="2">
    <source>
        <dbReference type="SAM" id="MobiDB-lite"/>
    </source>
</evidence>
<dbReference type="InterPro" id="IPR011706">
    <property type="entry name" value="Cu-oxidase_C"/>
</dbReference>